<proteinExistence type="predicted"/>
<name>A0A1I4F0P7_9LACT</name>
<evidence type="ECO:0000313" key="1">
    <source>
        <dbReference type="EMBL" id="GFO52259.1"/>
    </source>
</evidence>
<dbReference type="NCBIfam" id="TIGR01655">
    <property type="entry name" value="yxeA_fam"/>
    <property type="match status" value="1"/>
</dbReference>
<dbReference type="RefSeq" id="WP_004256480.1">
    <property type="nucleotide sequence ID" value="NZ_AP026069.1"/>
</dbReference>
<evidence type="ECO:0000313" key="5">
    <source>
        <dbReference type="EMBL" id="WEA12964.1"/>
    </source>
</evidence>
<dbReference type="Proteomes" id="UP001164042">
    <property type="component" value="Chromosome"/>
</dbReference>
<protein>
    <submittedName>
        <fullName evidence="2">YxeA family protein</fullName>
    </submittedName>
</protein>
<gene>
    <name evidence="1" type="ORF">ikelab_15340</name>
    <name evidence="4" type="ORF">OF801_06965</name>
    <name evidence="5" type="ORF">PWF74_05320</name>
    <name evidence="2" type="ORF">QHR29_00495</name>
    <name evidence="3" type="ORF">SAMN05216438_101300</name>
</gene>
<dbReference type="InterPro" id="IPR036166">
    <property type="entry name" value="YxeA-like_sf"/>
</dbReference>
<dbReference type="Proteomes" id="UP000181969">
    <property type="component" value="Unassembled WGS sequence"/>
</dbReference>
<dbReference type="OrthoDB" id="2243114at2"/>
<dbReference type="InterPro" id="IPR006542">
    <property type="entry name" value="DUF1093"/>
</dbReference>
<dbReference type="Pfam" id="PF06486">
    <property type="entry name" value="DUF1093"/>
    <property type="match status" value="1"/>
</dbReference>
<dbReference type="EMBL" id="JARYTV010000001">
    <property type="protein sequence ID" value="MDH7958954.1"/>
    <property type="molecule type" value="Genomic_DNA"/>
</dbReference>
<dbReference type="Proteomes" id="UP001157396">
    <property type="component" value="Unassembled WGS sequence"/>
</dbReference>
<dbReference type="EMBL" id="CP118627">
    <property type="protein sequence ID" value="WEA12964.1"/>
    <property type="molecule type" value="Genomic_DNA"/>
</dbReference>
<evidence type="ECO:0000313" key="4">
    <source>
        <dbReference type="EMBL" id="UYT09717.1"/>
    </source>
</evidence>
<dbReference type="EMBL" id="BLXU01000009">
    <property type="protein sequence ID" value="GFO52259.1"/>
    <property type="molecule type" value="Genomic_DNA"/>
</dbReference>
<reference evidence="4" key="3">
    <citation type="submission" date="2022-10" db="EMBL/GenBank/DDBJ databases">
        <title>Genome assembly of Lactococcus garvieae isolates from cricket gut.</title>
        <authorList>
            <person name="Luecke A.R."/>
            <person name="Brown A.M.V."/>
            <person name="Wakeman C.A."/>
        </authorList>
    </citation>
    <scope>NUCLEOTIDE SEQUENCE</scope>
    <source>
        <strain evidence="4">Alexii-11_2</strain>
    </source>
</reference>
<sequence>MKRVVFGLVAIIVLIVGNSIWHNSEHGGKNLFVKIQEDEKIEMKKSDNGHVTKYKYSVIGFDEKGKSQEIKLTAQYSLKHYDYLKVVTNKKKGVLSWKEVKKQEIPKNPLFELEKA</sequence>
<dbReference type="PANTHER" id="PTHR36433:SF2">
    <property type="entry name" value="YXEA FAMILY PROTEIN"/>
    <property type="match status" value="1"/>
</dbReference>
<reference evidence="3 6" key="1">
    <citation type="submission" date="2016-10" db="EMBL/GenBank/DDBJ databases">
        <authorList>
            <person name="de Groot N.N."/>
        </authorList>
    </citation>
    <scope>NUCLEOTIDE SEQUENCE [LARGE SCALE GENOMIC DNA]</scope>
    <source>
        <strain evidence="3 6">M79</strain>
    </source>
</reference>
<dbReference type="EMBL" id="CP109635">
    <property type="protein sequence ID" value="UYT09717.1"/>
    <property type="molecule type" value="Genomic_DNA"/>
</dbReference>
<evidence type="ECO:0000313" key="3">
    <source>
        <dbReference type="EMBL" id="SFL10900.1"/>
    </source>
</evidence>
<reference evidence="2" key="5">
    <citation type="submission" date="2023-04" db="EMBL/GenBank/DDBJ databases">
        <title>Genomic analysis of Lactococcus garvieae isolates.</title>
        <authorList>
            <person name="Zhanghang C."/>
        </authorList>
    </citation>
    <scope>NUCLEOTIDE SEQUENCE</scope>
    <source>
        <strain evidence="2">ZB-1</strain>
    </source>
</reference>
<dbReference type="Proteomes" id="UP001217324">
    <property type="component" value="Chromosome"/>
</dbReference>
<dbReference type="PANTHER" id="PTHR36433">
    <property type="entry name" value="HYPOTHETICAL CYTOSOLIC PROTEIN"/>
    <property type="match status" value="1"/>
</dbReference>
<dbReference type="SUPFAM" id="SSF159121">
    <property type="entry name" value="BC4932-like"/>
    <property type="match status" value="1"/>
</dbReference>
<reference evidence="1 7" key="2">
    <citation type="submission" date="2020-06" db="EMBL/GenBank/DDBJ databases">
        <title>Draft genome sequence of Lactic acid bacteria from Okinawan-style tofu.</title>
        <authorList>
            <person name="Takara I."/>
            <person name="Ikematsu S."/>
        </authorList>
    </citation>
    <scope>NUCLEOTIDE SEQUENCE [LARGE SCALE GENOMIC DNA]</scope>
    <source>
        <strain evidence="7">lg38</strain>
        <strain evidence="1">Lg38</strain>
    </source>
</reference>
<evidence type="ECO:0000313" key="2">
    <source>
        <dbReference type="EMBL" id="MDH7958954.1"/>
    </source>
</evidence>
<evidence type="ECO:0000313" key="7">
    <source>
        <dbReference type="Proteomes" id="UP000504756"/>
    </source>
</evidence>
<organism evidence="3 6">
    <name type="scientific">Lactococcus garvieae</name>
    <dbReference type="NCBI Taxonomy" id="1363"/>
    <lineage>
        <taxon>Bacteria</taxon>
        <taxon>Bacillati</taxon>
        <taxon>Bacillota</taxon>
        <taxon>Bacilli</taxon>
        <taxon>Lactobacillales</taxon>
        <taxon>Streptococcaceae</taxon>
        <taxon>Lactococcus</taxon>
    </lineage>
</organism>
<dbReference type="Gene3D" id="2.40.50.480">
    <property type="match status" value="1"/>
</dbReference>
<reference evidence="5" key="4">
    <citation type="submission" date="2023-02" db="EMBL/GenBank/DDBJ databases">
        <title>Comparative genomics and fermentation flavor characterization of five lactic acid bacteria reveal flavor biosynthesis metabolic pathways in fermented muskmelon puree.</title>
        <authorList>
            <person name="Yuan L."/>
            <person name="Li M."/>
            <person name="Xu X."/>
            <person name="Lao F."/>
            <person name="Wu J."/>
        </authorList>
    </citation>
    <scope>NUCLEOTIDE SEQUENCE</scope>
    <source>
        <strain evidence="5">Pa-2</strain>
    </source>
</reference>
<evidence type="ECO:0000313" key="6">
    <source>
        <dbReference type="Proteomes" id="UP000181969"/>
    </source>
</evidence>
<dbReference type="Proteomes" id="UP000504756">
    <property type="component" value="Unassembled WGS sequence"/>
</dbReference>
<accession>A0A1I4F0P7</accession>
<dbReference type="EMBL" id="FOTJ01000001">
    <property type="protein sequence ID" value="SFL10900.1"/>
    <property type="molecule type" value="Genomic_DNA"/>
</dbReference>
<dbReference type="AlphaFoldDB" id="A0A1I4F0P7"/>